<dbReference type="InterPro" id="IPR038014">
    <property type="entry name" value="Ies1"/>
</dbReference>
<accession>A0ABP1CNK3</accession>
<keyword evidence="3" id="KW-1185">Reference proteome</keyword>
<feature type="region of interest" description="Disordered" evidence="1">
    <location>
        <begin position="572"/>
        <end position="591"/>
    </location>
</feature>
<evidence type="ECO:0000256" key="1">
    <source>
        <dbReference type="SAM" id="MobiDB-lite"/>
    </source>
</evidence>
<feature type="compositionally biased region" description="Basic residues" evidence="1">
    <location>
        <begin position="309"/>
        <end position="331"/>
    </location>
</feature>
<feature type="region of interest" description="Disordered" evidence="1">
    <location>
        <begin position="268"/>
        <end position="471"/>
    </location>
</feature>
<dbReference type="PANTHER" id="PTHR37287">
    <property type="entry name" value="INO EIGHTY SUBUNIT 1"/>
    <property type="match status" value="1"/>
</dbReference>
<evidence type="ECO:0000313" key="2">
    <source>
        <dbReference type="EMBL" id="CAL1696159.1"/>
    </source>
</evidence>
<gene>
    <name evidence="2" type="ORF">GFSPODELE1_LOCUS1067</name>
</gene>
<dbReference type="Proteomes" id="UP001497453">
    <property type="component" value="Chromosome 1"/>
</dbReference>
<dbReference type="EMBL" id="OZ037944">
    <property type="protein sequence ID" value="CAL1696159.1"/>
    <property type="molecule type" value="Genomic_DNA"/>
</dbReference>
<protein>
    <recommendedName>
        <fullName evidence="4">Ino eighty subunit 1</fullName>
    </recommendedName>
</protein>
<feature type="compositionally biased region" description="Basic and acidic residues" evidence="1">
    <location>
        <begin position="572"/>
        <end position="583"/>
    </location>
</feature>
<evidence type="ECO:0000313" key="3">
    <source>
        <dbReference type="Proteomes" id="UP001497453"/>
    </source>
</evidence>
<feature type="compositionally biased region" description="Basic and acidic residues" evidence="1">
    <location>
        <begin position="272"/>
        <end position="295"/>
    </location>
</feature>
<feature type="compositionally biased region" description="Polar residues" evidence="1">
    <location>
        <begin position="356"/>
        <end position="381"/>
    </location>
</feature>
<feature type="compositionally biased region" description="Polar residues" evidence="1">
    <location>
        <begin position="407"/>
        <end position="423"/>
    </location>
</feature>
<proteinExistence type="predicted"/>
<organism evidence="2 3">
    <name type="scientific">Somion occarium</name>
    <dbReference type="NCBI Taxonomy" id="3059160"/>
    <lineage>
        <taxon>Eukaryota</taxon>
        <taxon>Fungi</taxon>
        <taxon>Dikarya</taxon>
        <taxon>Basidiomycota</taxon>
        <taxon>Agaricomycotina</taxon>
        <taxon>Agaricomycetes</taxon>
        <taxon>Polyporales</taxon>
        <taxon>Cerrenaceae</taxon>
        <taxon>Somion</taxon>
    </lineage>
</organism>
<sequence>MPNPGPQGNHRKSLAVKHLDGEPLSRADLQYDFLHYLFSDTKAVFTDPFPTIHGGPPGTKVTFRDLYVNSLVQSSRCSKVTKERLVENPLFGDEFAKISILSNVGRINTTMAFFPEMRTNLRTYHPVPSLQKSDGNLQDAPRIKNILKSCLLPTESPNEPLTPADILAKSRSGQIPPTTVVNLIFVFAAHSSIIAQSHFASQTNYDLLDFFCPINISSESRGRAFLWLCYHYLEGPNPNPFADEFALANPGKTPRLRILSAEETLLENVDPSSEKEWGERMTIQRREFVANKDKPPVPGEEGSIEPKHKEKAKPAPKVRGGRGGRGGRKSRPGPQSASTSQNREILPRLTMADEMLSNNQDELMSEASGPTSQPMAMSPVQSPHHIAERAPSPAPFLAPIGLRAASFPSSSTDEYSSPEQSRVPSRHTSRLPSPIPRLYNARERAEPYPRPLIGPPNAKVPSTSGKAVRTRVRKPYKKYHLPPASHRVSQFPLVPVHPPMRSQKSGSRQEIYRAATPTPTPPPAPRRSIVEQAFHAVMNSDPLDDSEDDEPLDENTRLDLLLRLRIINRLRGKEPTPEPEPRHIYSHPIRY</sequence>
<feature type="region of interest" description="Disordered" evidence="1">
    <location>
        <begin position="490"/>
        <end position="526"/>
    </location>
</feature>
<reference evidence="3" key="1">
    <citation type="submission" date="2024-04" db="EMBL/GenBank/DDBJ databases">
        <authorList>
            <person name="Shaw F."/>
            <person name="Minotto A."/>
        </authorList>
    </citation>
    <scope>NUCLEOTIDE SEQUENCE [LARGE SCALE GENOMIC DNA]</scope>
</reference>
<dbReference type="PANTHER" id="PTHR37287:SF1">
    <property type="entry name" value="INO EIGHTY SUBUNIT 1"/>
    <property type="match status" value="1"/>
</dbReference>
<evidence type="ECO:0008006" key="4">
    <source>
        <dbReference type="Google" id="ProtNLM"/>
    </source>
</evidence>
<name>A0ABP1CNK3_9APHY</name>
<feature type="compositionally biased region" description="Polar residues" evidence="1">
    <location>
        <begin position="333"/>
        <end position="343"/>
    </location>
</feature>